<dbReference type="AlphaFoldDB" id="B1ZUT1"/>
<dbReference type="EMBL" id="CP001032">
    <property type="protein sequence ID" value="ACB74965.1"/>
    <property type="molecule type" value="Genomic_DNA"/>
</dbReference>
<evidence type="ECO:0000256" key="1">
    <source>
        <dbReference type="ARBA" id="ARBA00004651"/>
    </source>
</evidence>
<evidence type="ECO:0000256" key="2">
    <source>
        <dbReference type="ARBA" id="ARBA00022475"/>
    </source>
</evidence>
<gene>
    <name evidence="10" type="ordered locus">Oter_1681</name>
</gene>
<evidence type="ECO:0000313" key="11">
    <source>
        <dbReference type="Proteomes" id="UP000007013"/>
    </source>
</evidence>
<dbReference type="OrthoDB" id="183520at2"/>
<feature type="transmembrane region" description="Helical" evidence="7">
    <location>
        <begin position="345"/>
        <end position="366"/>
    </location>
</feature>
<comment type="similarity">
    <text evidence="6">Belongs to the ABC-4 integral membrane protein family.</text>
</comment>
<feature type="transmembrane region" description="Helical" evidence="7">
    <location>
        <begin position="751"/>
        <end position="770"/>
    </location>
</feature>
<protein>
    <submittedName>
        <fullName evidence="10">Permease</fullName>
    </submittedName>
</protein>
<feature type="transmembrane region" description="Helical" evidence="7">
    <location>
        <begin position="431"/>
        <end position="457"/>
    </location>
</feature>
<dbReference type="PANTHER" id="PTHR30572">
    <property type="entry name" value="MEMBRANE COMPONENT OF TRANSPORTER-RELATED"/>
    <property type="match status" value="1"/>
</dbReference>
<feature type="transmembrane region" description="Helical" evidence="7">
    <location>
        <begin position="289"/>
        <end position="312"/>
    </location>
</feature>
<dbReference type="InterPro" id="IPR017800">
    <property type="entry name" value="ADOP"/>
</dbReference>
<dbReference type="InterPro" id="IPR025857">
    <property type="entry name" value="MacB_PCD"/>
</dbReference>
<keyword evidence="11" id="KW-1185">Reference proteome</keyword>
<evidence type="ECO:0000256" key="5">
    <source>
        <dbReference type="ARBA" id="ARBA00023136"/>
    </source>
</evidence>
<feature type="transmembrane region" description="Helical" evidence="7">
    <location>
        <begin position="40"/>
        <end position="64"/>
    </location>
</feature>
<feature type="domain" description="ABC3 transporter permease C-terminal" evidence="8">
    <location>
        <begin position="699"/>
        <end position="812"/>
    </location>
</feature>
<dbReference type="STRING" id="452637.Oter_1681"/>
<comment type="subcellular location">
    <subcellularLocation>
        <location evidence="1">Cell membrane</location>
        <topology evidence="1">Multi-pass membrane protein</topology>
    </subcellularLocation>
</comment>
<dbReference type="InterPro" id="IPR050250">
    <property type="entry name" value="Macrolide_Exporter_MacB"/>
</dbReference>
<feature type="transmembrane region" description="Helical" evidence="7">
    <location>
        <begin position="782"/>
        <end position="801"/>
    </location>
</feature>
<evidence type="ECO:0000256" key="4">
    <source>
        <dbReference type="ARBA" id="ARBA00022989"/>
    </source>
</evidence>
<feature type="domain" description="ABC3 transporter permease C-terminal" evidence="8">
    <location>
        <begin position="295"/>
        <end position="413"/>
    </location>
</feature>
<evidence type="ECO:0000313" key="10">
    <source>
        <dbReference type="EMBL" id="ACB74965.1"/>
    </source>
</evidence>
<keyword evidence="5 7" id="KW-0472">Membrane</keyword>
<dbReference type="InterPro" id="IPR003838">
    <property type="entry name" value="ABC3_permease_C"/>
</dbReference>
<accession>B1ZUT1</accession>
<dbReference type="KEGG" id="ote:Oter_1681"/>
<evidence type="ECO:0000256" key="3">
    <source>
        <dbReference type="ARBA" id="ARBA00022692"/>
    </source>
</evidence>
<dbReference type="HOGENOM" id="CLU_009433_1_0_0"/>
<keyword evidence="3 7" id="KW-0812">Transmembrane</keyword>
<feature type="domain" description="MacB-like periplasmic core" evidence="9">
    <location>
        <begin position="444"/>
        <end position="667"/>
    </location>
</feature>
<dbReference type="Pfam" id="PF12704">
    <property type="entry name" value="MacB_PCD"/>
    <property type="match status" value="2"/>
</dbReference>
<feature type="transmembrane region" description="Helical" evidence="7">
    <location>
        <begin position="386"/>
        <end position="410"/>
    </location>
</feature>
<dbReference type="Pfam" id="PF02687">
    <property type="entry name" value="FtsX"/>
    <property type="match status" value="2"/>
</dbReference>
<keyword evidence="2" id="KW-1003">Cell membrane</keyword>
<dbReference type="GO" id="GO:0022857">
    <property type="term" value="F:transmembrane transporter activity"/>
    <property type="evidence" value="ECO:0007669"/>
    <property type="project" value="TreeGrafter"/>
</dbReference>
<dbReference type="NCBIfam" id="TIGR03434">
    <property type="entry name" value="ADOP"/>
    <property type="match status" value="1"/>
</dbReference>
<sequence length="819" mass="87839">MTSGTGGRGPGALIWWRMTTLLAEIHEALRQLRRAPGFSLVAVGLLALGLGTTTAICSLAYAIVLRPLPFRDPQGLVGFRAINSVKAITQDGHSASDFLDYAQRAQSFSGLMAYRPNFAAYTRPGEPAVRLVTALVTENFFPVLGVAPVGGRTFSADEFSVSAPRAVVLSNVAWRRLFGAQPNAVGRTILLDDQPHTIVGIMPESFREPEFVDAWLPFPKEAPEYFARDSRFWNIVGRLKPGVTAPTAHAELQGIAADLARQFPETNRDWSTRVQPLHELRTRGMRTTLLLLTGAVALVLAIACLNLANLLLARGLSRLQDLAVRLALGATPQQLARRILIESSLLALLGGAVGCALAAGALPVLVTRLPAGLIPRSQEVALHPPVLLAALAIALITGVLFGLLPALQVLRTDVNTLLKHGGTRGASNAAAARVQGLLVTGQVALSFVVLAASLLLMKSLLQLQNSNPGFDPTHVLTLQLAPPPTRFETNLELAQYYERLVTEAAAVPGVASAAVNASAPLCGITLQYPFWIEGRPRSDVGADEAVYAPVTEDFFATIKLPLKQGRTFNPHDNERGAPVAIINETLARRIFPGENPIGRRVLLLPWLSDQYREIVGVVGDTRQDNLSSPTPAQIYVPQRQMPWFFSTLLVRLNRPDAARAVQAAMQRVDPTLPFSPTTLEGNIALTTTQPRLYATLFGIFAVVALGLSAFGIYASMSFTTRRRTREIGIRMALGSTPSQVLQHVLAQAGRLAAVGLAIGLMLAAIVANSLRGLLYGVQPGDPWIYAALCVFLPLVALAAAMPSALRAARLPPTCALQDD</sequence>
<name>B1ZUT1_OPITP</name>
<evidence type="ECO:0000259" key="9">
    <source>
        <dbReference type="Pfam" id="PF12704"/>
    </source>
</evidence>
<feature type="domain" description="MacB-like periplasmic core" evidence="9">
    <location>
        <begin position="39"/>
        <end position="253"/>
    </location>
</feature>
<evidence type="ECO:0000259" key="8">
    <source>
        <dbReference type="Pfam" id="PF02687"/>
    </source>
</evidence>
<dbReference type="Proteomes" id="UP000007013">
    <property type="component" value="Chromosome"/>
</dbReference>
<evidence type="ECO:0000256" key="7">
    <source>
        <dbReference type="SAM" id="Phobius"/>
    </source>
</evidence>
<reference evidence="10 11" key="1">
    <citation type="journal article" date="2011" name="J. Bacteriol.">
        <title>Genome sequence of the verrucomicrobium Opitutus terrae PB90-1, an abundant inhabitant of rice paddy soil ecosystems.</title>
        <authorList>
            <person name="van Passel M.W."/>
            <person name="Kant R."/>
            <person name="Palva A."/>
            <person name="Copeland A."/>
            <person name="Lucas S."/>
            <person name="Lapidus A."/>
            <person name="Glavina del Rio T."/>
            <person name="Pitluck S."/>
            <person name="Goltsman E."/>
            <person name="Clum A."/>
            <person name="Sun H."/>
            <person name="Schmutz J."/>
            <person name="Larimer F.W."/>
            <person name="Land M.L."/>
            <person name="Hauser L."/>
            <person name="Kyrpides N."/>
            <person name="Mikhailova N."/>
            <person name="Richardson P.P."/>
            <person name="Janssen P.H."/>
            <person name="de Vos W.M."/>
            <person name="Smidt H."/>
        </authorList>
    </citation>
    <scope>NUCLEOTIDE SEQUENCE [LARGE SCALE GENOMIC DNA]</scope>
    <source>
        <strain evidence="11">DSM 11246 / JCM 15787 / PB90-1</strain>
    </source>
</reference>
<evidence type="ECO:0000256" key="6">
    <source>
        <dbReference type="ARBA" id="ARBA00038076"/>
    </source>
</evidence>
<proteinExistence type="inferred from homology"/>
<organism evidence="10 11">
    <name type="scientific">Opitutus terrae (strain DSM 11246 / JCM 15787 / PB90-1)</name>
    <dbReference type="NCBI Taxonomy" id="452637"/>
    <lineage>
        <taxon>Bacteria</taxon>
        <taxon>Pseudomonadati</taxon>
        <taxon>Verrucomicrobiota</taxon>
        <taxon>Opitutia</taxon>
        <taxon>Opitutales</taxon>
        <taxon>Opitutaceae</taxon>
        <taxon>Opitutus</taxon>
    </lineage>
</organism>
<keyword evidence="4 7" id="KW-1133">Transmembrane helix</keyword>
<feature type="transmembrane region" description="Helical" evidence="7">
    <location>
        <begin position="692"/>
        <end position="715"/>
    </location>
</feature>
<dbReference type="eggNOG" id="COG0577">
    <property type="taxonomic scope" value="Bacteria"/>
</dbReference>
<dbReference type="PANTHER" id="PTHR30572:SF4">
    <property type="entry name" value="ABC TRANSPORTER PERMEASE YTRF"/>
    <property type="match status" value="1"/>
</dbReference>
<dbReference type="GO" id="GO:0005886">
    <property type="term" value="C:plasma membrane"/>
    <property type="evidence" value="ECO:0007669"/>
    <property type="project" value="UniProtKB-SubCell"/>
</dbReference>